<sequence length="1112" mass="120260">MGVDAQNTQAAAAAAVAAAAAAATTTSSDAADSIVSPEAAVAAAAPTPAAAAPGAKTTATAGGHSSAAESTAAPEKSAAAATARTTTAPTDKAANAQTGSRSAAAERLRLLLSCWKMRLVSAFFALTLLLLLLFVLSFVLRQLNPVQYHQPQSTLLSSSAMLLLLQKQQKQQQRQQQKQQKQQKEKQHQQQPRGVEENLRSEQQCPLSPPPEQLLLQQEEGVSTCPSLNVCSSRANLLLKQLSNKKQQVQQASVDAQYSASPATEAGEATGTSHPSVAPAAPPATAAAVAAADAFEGCSMLRVSFGTQRKKRETVYPKLQQKQQLEQQQHKEEDHLGQEHKHLLHLHKQQVQQHQQEHERQQQQQAGELLGYWHRMHSVYAAATPPTFISDKHFILQQQNEHFWTVTSSSKEGSVVAYATAAATRSSSSSRQHTLTWWVKKPLQQKQQQQWDWVRSLVCECVATDFVSLPASPPTSAVSSSRDTLFGLEAAISVACFGADASAFFFAADNQNIHPSCFQLLLQPSGSQLLLLERLLEASQALLQDLQQQPILQPPQQQQQHQGQQQHPESQGDGEKQSDEEKEESEQEKEREEGGEIDAAQQQQQEFCPRLRVWGGLGAGAASGCTGNFVFISKLFDDDRLLFSSFSLDGRKMFLILEKDKIVCGAETAVPAALGIHTQDSGNTSNSSTISSFDVGRGEAPFSAEFSSCRQQHQQQQQQEELSRQNQRQKQQANHSLLQLLLMSNTVQLEGFWLREDGSYTHAKMGLEDNLCSALSVVGSPFAVLNGLWRQQGTHNRRPVFIKRVSRITLAAAAPAALVVPAGAEDAATGLGAATATAAIAHTGAAATGLEGLGAATKGTSSAAVTEGMLLLYYDTAGFWAVSVCKGGEDLLRCAGSSGRAYSKANQEGREGGISIHGEEKERKRHRMAQGATAASEEAGKPTEAKNPKNARTNKAQGTQEEEGEIIKTDKETKTKEGSVYHEEQSITTNKKRSMRREEPNEGDGYVHSNKKEKGVVFMREAERSSVYTPKLIAVSFADSPSPPSGPWLFFYSQGNNNKNLQNEGRTRVKLTTQEAAAKATAAATAAKAANTYQHSVIYNLSVGCTHSRKRL</sequence>
<accession>U6LZ83</accession>
<dbReference type="GeneID" id="25334731"/>
<dbReference type="OrthoDB" id="10691211at2759"/>
<feature type="compositionally biased region" description="Basic and acidic residues" evidence="1">
    <location>
        <begin position="938"/>
        <end position="947"/>
    </location>
</feature>
<dbReference type="EMBL" id="HG719248">
    <property type="protein sequence ID" value="CDJ57282.1"/>
    <property type="molecule type" value="Genomic_DNA"/>
</dbReference>
<dbReference type="AlphaFoldDB" id="U6LZ83"/>
<feature type="compositionally biased region" description="Basic and acidic residues" evidence="1">
    <location>
        <begin position="182"/>
        <end position="200"/>
    </location>
</feature>
<protein>
    <submittedName>
        <fullName evidence="3">Uncharacterized protein</fullName>
    </submittedName>
</protein>
<dbReference type="Proteomes" id="UP000030763">
    <property type="component" value="Unassembled WGS sequence"/>
</dbReference>
<evidence type="ECO:0000256" key="2">
    <source>
        <dbReference type="SAM" id="Phobius"/>
    </source>
</evidence>
<feature type="region of interest" description="Disordered" evidence="1">
    <location>
        <begin position="706"/>
        <end position="729"/>
    </location>
</feature>
<proteinExistence type="predicted"/>
<keyword evidence="4" id="KW-1185">Reference proteome</keyword>
<evidence type="ECO:0000313" key="4">
    <source>
        <dbReference type="Proteomes" id="UP000030763"/>
    </source>
</evidence>
<feature type="region of interest" description="Disordered" evidence="1">
    <location>
        <begin position="901"/>
        <end position="1008"/>
    </location>
</feature>
<evidence type="ECO:0000256" key="1">
    <source>
        <dbReference type="SAM" id="MobiDB-lite"/>
    </source>
</evidence>
<dbReference type="GO" id="GO:0003713">
    <property type="term" value="F:transcription coactivator activity"/>
    <property type="evidence" value="ECO:0007669"/>
    <property type="project" value="TreeGrafter"/>
</dbReference>
<dbReference type="PANTHER" id="PTHR46007:SF8">
    <property type="entry name" value="C2H2-TYPE DOMAIN-CONTAINING PROTEIN"/>
    <property type="match status" value="1"/>
</dbReference>
<feature type="compositionally biased region" description="Basic and acidic residues" evidence="1">
    <location>
        <begin position="907"/>
        <end position="922"/>
    </location>
</feature>
<feature type="compositionally biased region" description="Low complexity" evidence="1">
    <location>
        <begin position="553"/>
        <end position="571"/>
    </location>
</feature>
<dbReference type="GO" id="GO:0045944">
    <property type="term" value="P:positive regulation of transcription by RNA polymerase II"/>
    <property type="evidence" value="ECO:0007669"/>
    <property type="project" value="TreeGrafter"/>
</dbReference>
<feature type="compositionally biased region" description="Polar residues" evidence="1">
    <location>
        <begin position="950"/>
        <end position="959"/>
    </location>
</feature>
<dbReference type="InterPro" id="IPR051647">
    <property type="entry name" value="Mediator_comp_sub12"/>
</dbReference>
<organism evidence="3 4">
    <name type="scientific">Eimeria maxima</name>
    <name type="common">Coccidian parasite</name>
    <dbReference type="NCBI Taxonomy" id="5804"/>
    <lineage>
        <taxon>Eukaryota</taxon>
        <taxon>Sar</taxon>
        <taxon>Alveolata</taxon>
        <taxon>Apicomplexa</taxon>
        <taxon>Conoidasida</taxon>
        <taxon>Coccidia</taxon>
        <taxon>Eucoccidiorida</taxon>
        <taxon>Eimeriorina</taxon>
        <taxon>Eimeriidae</taxon>
        <taxon>Eimeria</taxon>
    </lineage>
</organism>
<evidence type="ECO:0000313" key="3">
    <source>
        <dbReference type="EMBL" id="CDJ57282.1"/>
    </source>
</evidence>
<dbReference type="RefSeq" id="XP_013333932.1">
    <property type="nucleotide sequence ID" value="XM_013478478.1"/>
</dbReference>
<name>U6LZ83_EIMMA</name>
<keyword evidence="2" id="KW-0812">Transmembrane</keyword>
<feature type="region of interest" description="Disordered" evidence="1">
    <location>
        <begin position="52"/>
        <end position="100"/>
    </location>
</feature>
<feature type="transmembrane region" description="Helical" evidence="2">
    <location>
        <begin position="119"/>
        <end position="140"/>
    </location>
</feature>
<feature type="region of interest" description="Disordered" evidence="1">
    <location>
        <begin position="253"/>
        <end position="280"/>
    </location>
</feature>
<keyword evidence="2" id="KW-0472">Membrane</keyword>
<dbReference type="PANTHER" id="PTHR46007">
    <property type="entry name" value="MEDIATOR OF RNA POLYMERASE II TRANSCRIPTION SUBUNIT 12"/>
    <property type="match status" value="1"/>
</dbReference>
<feature type="compositionally biased region" description="Basic and acidic residues" evidence="1">
    <location>
        <begin position="328"/>
        <end position="340"/>
    </location>
</feature>
<dbReference type="VEuPathDB" id="ToxoDB:EMWEY_00007450"/>
<feature type="region of interest" description="Disordered" evidence="1">
    <location>
        <begin position="553"/>
        <end position="602"/>
    </location>
</feature>
<feature type="compositionally biased region" description="Basic and acidic residues" evidence="1">
    <location>
        <begin position="965"/>
        <end position="985"/>
    </location>
</feature>
<reference evidence="3" key="1">
    <citation type="submission" date="2013-10" db="EMBL/GenBank/DDBJ databases">
        <title>Genomic analysis of the causative agents of coccidiosis in chickens.</title>
        <authorList>
            <person name="Reid A.J."/>
            <person name="Blake D."/>
            <person name="Billington K."/>
            <person name="Browne H."/>
            <person name="Dunn M."/>
            <person name="Hung S."/>
            <person name="Kawahara F."/>
            <person name="Miranda-Saavedra D."/>
            <person name="Mourier T."/>
            <person name="Nagra H."/>
            <person name="Otto T.D."/>
            <person name="Rawlings N."/>
            <person name="Sanchez A."/>
            <person name="Sanders M."/>
            <person name="Subramaniam C."/>
            <person name="Tay Y."/>
            <person name="Dear P."/>
            <person name="Doerig C."/>
            <person name="Gruber A."/>
            <person name="Parkinson J."/>
            <person name="Shirley M."/>
            <person name="Wan K.L."/>
            <person name="Berriman M."/>
            <person name="Tomley F."/>
            <person name="Pain A."/>
        </authorList>
    </citation>
    <scope>NUCLEOTIDE SEQUENCE [LARGE SCALE GENOMIC DNA]</scope>
    <source>
        <strain evidence="3">Weybridge</strain>
    </source>
</reference>
<reference evidence="3" key="2">
    <citation type="submission" date="2013-10" db="EMBL/GenBank/DDBJ databases">
        <authorList>
            <person name="Aslett M."/>
        </authorList>
    </citation>
    <scope>NUCLEOTIDE SEQUENCE [LARGE SCALE GENOMIC DNA]</scope>
    <source>
        <strain evidence="3">Weybridge</strain>
    </source>
</reference>
<feature type="compositionally biased region" description="Low complexity" evidence="1">
    <location>
        <begin position="318"/>
        <end position="327"/>
    </location>
</feature>
<feature type="compositionally biased region" description="Polar residues" evidence="1">
    <location>
        <begin position="253"/>
        <end position="262"/>
    </location>
</feature>
<feature type="region of interest" description="Disordered" evidence="1">
    <location>
        <begin position="173"/>
        <end position="211"/>
    </location>
</feature>
<keyword evidence="2" id="KW-1133">Transmembrane helix</keyword>
<feature type="region of interest" description="Disordered" evidence="1">
    <location>
        <begin position="314"/>
        <end position="340"/>
    </location>
</feature>
<gene>
    <name evidence="3" type="ORF">EMWEY_00007450</name>
</gene>
<dbReference type="GO" id="GO:0016592">
    <property type="term" value="C:mediator complex"/>
    <property type="evidence" value="ECO:0007669"/>
    <property type="project" value="TreeGrafter"/>
</dbReference>